<accession>A0A8T1ENQ0</accession>
<dbReference type="AlphaFoldDB" id="A0A8T1ENQ0"/>
<dbReference type="Proteomes" id="UP000736787">
    <property type="component" value="Unassembled WGS sequence"/>
</dbReference>
<feature type="compositionally biased region" description="Basic and acidic residues" evidence="1">
    <location>
        <begin position="70"/>
        <end position="84"/>
    </location>
</feature>
<dbReference type="EMBL" id="RCMK01000016">
    <property type="protein sequence ID" value="KAG2954249.1"/>
    <property type="molecule type" value="Genomic_DNA"/>
</dbReference>
<evidence type="ECO:0000313" key="3">
    <source>
        <dbReference type="Proteomes" id="UP000736787"/>
    </source>
</evidence>
<organism evidence="2 3">
    <name type="scientific">Phytophthora cactorum</name>
    <dbReference type="NCBI Taxonomy" id="29920"/>
    <lineage>
        <taxon>Eukaryota</taxon>
        <taxon>Sar</taxon>
        <taxon>Stramenopiles</taxon>
        <taxon>Oomycota</taxon>
        <taxon>Peronosporomycetes</taxon>
        <taxon>Peronosporales</taxon>
        <taxon>Peronosporaceae</taxon>
        <taxon>Phytophthora</taxon>
    </lineage>
</organism>
<evidence type="ECO:0000313" key="2">
    <source>
        <dbReference type="EMBL" id="KAG2954249.1"/>
    </source>
</evidence>
<reference evidence="2" key="1">
    <citation type="submission" date="2018-10" db="EMBL/GenBank/DDBJ databases">
        <title>Effector identification in a new, highly contiguous assembly of the strawberry crown rot pathogen Phytophthora cactorum.</title>
        <authorList>
            <person name="Armitage A.D."/>
            <person name="Nellist C.F."/>
            <person name="Bates H."/>
            <person name="Vickerstaff R.J."/>
            <person name="Harrison R.J."/>
        </authorList>
    </citation>
    <scope>NUCLEOTIDE SEQUENCE</scope>
    <source>
        <strain evidence="2">4040</strain>
    </source>
</reference>
<comment type="caution">
    <text evidence="2">The sequence shown here is derived from an EMBL/GenBank/DDBJ whole genome shotgun (WGS) entry which is preliminary data.</text>
</comment>
<sequence length="145" mass="15887">MVPALSAAPAPGPRGGARRKKYSLIMGSNLEIGPSHWCSALANAENLPPESAQVWTIPKRASDQTSPALEQERAPTRCKQDSRRPAGSSDRLRGICAAPRTSNAQQLKVTDKSRVMLRYTSERTHLRVRLSRTITRVCRSASPVK</sequence>
<gene>
    <name evidence="2" type="ORF">PC117_g1389</name>
</gene>
<protein>
    <submittedName>
        <fullName evidence="2">Uncharacterized protein</fullName>
    </submittedName>
</protein>
<feature type="region of interest" description="Disordered" evidence="1">
    <location>
        <begin position="57"/>
        <end position="108"/>
    </location>
</feature>
<evidence type="ECO:0000256" key="1">
    <source>
        <dbReference type="SAM" id="MobiDB-lite"/>
    </source>
</evidence>
<name>A0A8T1ENQ0_9STRA</name>
<proteinExistence type="predicted"/>